<dbReference type="GO" id="GO:0005737">
    <property type="term" value="C:cytoplasm"/>
    <property type="evidence" value="ECO:0007669"/>
    <property type="project" value="UniProtKB-SubCell"/>
</dbReference>
<evidence type="ECO:0000256" key="14">
    <source>
        <dbReference type="PROSITE-ProRule" id="PRU00409"/>
    </source>
</evidence>
<dbReference type="GO" id="GO:0008716">
    <property type="term" value="F:D-alanine-D-alanine ligase activity"/>
    <property type="evidence" value="ECO:0007669"/>
    <property type="project" value="UniProtKB-EC"/>
</dbReference>
<feature type="domain" description="ATP-grasp" evidence="15">
    <location>
        <begin position="133"/>
        <end position="326"/>
    </location>
</feature>
<gene>
    <name evidence="16" type="primary">ddlA</name>
    <name evidence="16" type="ORF">CPIN18021_0632</name>
</gene>
<comment type="catalytic activity">
    <reaction evidence="13">
        <text>2 D-alanine + ATP = D-alanyl-D-alanine + ADP + phosphate + H(+)</text>
        <dbReference type="Rhea" id="RHEA:11224"/>
        <dbReference type="ChEBI" id="CHEBI:15378"/>
        <dbReference type="ChEBI" id="CHEBI:30616"/>
        <dbReference type="ChEBI" id="CHEBI:43474"/>
        <dbReference type="ChEBI" id="CHEBI:57416"/>
        <dbReference type="ChEBI" id="CHEBI:57822"/>
        <dbReference type="ChEBI" id="CHEBI:456216"/>
        <dbReference type="EC" id="6.3.2.4"/>
    </reaction>
</comment>
<comment type="similarity">
    <text evidence="4">Belongs to the D-alanine--D-alanine ligase family.</text>
</comment>
<evidence type="ECO:0000256" key="11">
    <source>
        <dbReference type="ARBA" id="ARBA00022984"/>
    </source>
</evidence>
<evidence type="ECO:0000259" key="15">
    <source>
        <dbReference type="PROSITE" id="PS50975"/>
    </source>
</evidence>
<comment type="cofactor">
    <cofactor evidence="2">
        <name>Mg(2+)</name>
        <dbReference type="ChEBI" id="CHEBI:18420"/>
    </cofactor>
</comment>
<accession>A0A1S6U6Z8</accession>
<evidence type="ECO:0000313" key="17">
    <source>
        <dbReference type="Proteomes" id="UP000190868"/>
    </source>
</evidence>
<dbReference type="Gene3D" id="3.40.50.20">
    <property type="match status" value="1"/>
</dbReference>
<dbReference type="Pfam" id="PF07478">
    <property type="entry name" value="Dala_Dala_lig_C"/>
    <property type="match status" value="1"/>
</dbReference>
<dbReference type="GO" id="GO:0046872">
    <property type="term" value="F:metal ion binding"/>
    <property type="evidence" value="ECO:0007669"/>
    <property type="project" value="InterPro"/>
</dbReference>
<dbReference type="GO" id="GO:0008360">
    <property type="term" value="P:regulation of cell shape"/>
    <property type="evidence" value="ECO:0007669"/>
    <property type="project" value="UniProtKB-KW"/>
</dbReference>
<keyword evidence="9 14" id="KW-0067">ATP-binding</keyword>
<evidence type="ECO:0000256" key="3">
    <source>
        <dbReference type="ARBA" id="ARBA00004496"/>
    </source>
</evidence>
<dbReference type="EC" id="6.3.2.4" evidence="5"/>
<keyword evidence="12" id="KW-0961">Cell wall biogenesis/degradation</keyword>
<evidence type="ECO:0000256" key="1">
    <source>
        <dbReference type="ARBA" id="ARBA00001936"/>
    </source>
</evidence>
<reference evidence="17" key="1">
    <citation type="submission" date="2016-09" db="EMBL/GenBank/DDBJ databases">
        <title>Comparative genomics of the Campylobacter concisus group.</title>
        <authorList>
            <person name="Miller W.G."/>
            <person name="Yee E."/>
            <person name="Chapman M.H."/>
            <person name="Huynh S."/>
            <person name="Bono J.L."/>
            <person name="On S.L.W."/>
            <person name="StLeger J."/>
            <person name="Foster G."/>
            <person name="Parker C.T."/>
        </authorList>
    </citation>
    <scope>NUCLEOTIDE SEQUENCE [LARGE SCALE GENOMIC DNA]</scope>
    <source>
        <strain evidence="17">RM18021</strain>
    </source>
</reference>
<dbReference type="KEGG" id="cpin:CPIN18020_0627"/>
<evidence type="ECO:0000256" key="7">
    <source>
        <dbReference type="ARBA" id="ARBA00022598"/>
    </source>
</evidence>
<dbReference type="InterPro" id="IPR000291">
    <property type="entry name" value="D-Ala_lig_Van_CS"/>
</dbReference>
<dbReference type="RefSeq" id="WP_078423108.1">
    <property type="nucleotide sequence ID" value="NZ_CP017018.1"/>
</dbReference>
<dbReference type="GO" id="GO:0005524">
    <property type="term" value="F:ATP binding"/>
    <property type="evidence" value="ECO:0007669"/>
    <property type="project" value="UniProtKB-UniRule"/>
</dbReference>
<dbReference type="PROSITE" id="PS00843">
    <property type="entry name" value="DALA_DALA_LIGASE_1"/>
    <property type="match status" value="1"/>
</dbReference>
<dbReference type="InterPro" id="IPR016185">
    <property type="entry name" value="PreATP-grasp_dom_sf"/>
</dbReference>
<keyword evidence="11" id="KW-0573">Peptidoglycan synthesis</keyword>
<dbReference type="GO" id="GO:0071555">
    <property type="term" value="P:cell wall organization"/>
    <property type="evidence" value="ECO:0007669"/>
    <property type="project" value="UniProtKB-KW"/>
</dbReference>
<dbReference type="PANTHER" id="PTHR23132:SF23">
    <property type="entry name" value="D-ALANINE--D-ALANINE LIGASE B"/>
    <property type="match status" value="1"/>
</dbReference>
<dbReference type="Gene3D" id="3.30.1490.20">
    <property type="entry name" value="ATP-grasp fold, A domain"/>
    <property type="match status" value="1"/>
</dbReference>
<dbReference type="Pfam" id="PF01820">
    <property type="entry name" value="Dala_Dala_lig_N"/>
    <property type="match status" value="1"/>
</dbReference>
<dbReference type="Gene3D" id="3.30.470.20">
    <property type="entry name" value="ATP-grasp fold, B domain"/>
    <property type="match status" value="1"/>
</dbReference>
<evidence type="ECO:0000256" key="2">
    <source>
        <dbReference type="ARBA" id="ARBA00001946"/>
    </source>
</evidence>
<keyword evidence="10" id="KW-0133">Cell shape</keyword>
<keyword evidence="7 16" id="KW-0436">Ligase</keyword>
<dbReference type="GO" id="GO:0009252">
    <property type="term" value="P:peptidoglycan biosynthetic process"/>
    <property type="evidence" value="ECO:0007669"/>
    <property type="project" value="UniProtKB-KW"/>
</dbReference>
<dbReference type="InterPro" id="IPR011127">
    <property type="entry name" value="Dala_Dala_lig_N"/>
</dbReference>
<dbReference type="PROSITE" id="PS50975">
    <property type="entry name" value="ATP_GRASP"/>
    <property type="match status" value="1"/>
</dbReference>
<evidence type="ECO:0000256" key="13">
    <source>
        <dbReference type="ARBA" id="ARBA00047614"/>
    </source>
</evidence>
<name>A0A1S6U6Z8_9BACT</name>
<evidence type="ECO:0000256" key="9">
    <source>
        <dbReference type="ARBA" id="ARBA00022840"/>
    </source>
</evidence>
<dbReference type="SUPFAM" id="SSF56059">
    <property type="entry name" value="Glutathione synthetase ATP-binding domain-like"/>
    <property type="match status" value="1"/>
</dbReference>
<dbReference type="NCBIfam" id="NF002527">
    <property type="entry name" value="PRK01966.1-3"/>
    <property type="match status" value="1"/>
</dbReference>
<comment type="cofactor">
    <cofactor evidence="1">
        <name>Mn(2+)</name>
        <dbReference type="ChEBI" id="CHEBI:29035"/>
    </cofactor>
</comment>
<protein>
    <recommendedName>
        <fullName evidence="5">D-alanine--D-alanine ligase</fullName>
        <ecNumber evidence="5">6.3.2.4</ecNumber>
    </recommendedName>
</protein>
<dbReference type="InterPro" id="IPR011761">
    <property type="entry name" value="ATP-grasp"/>
</dbReference>
<evidence type="ECO:0000256" key="12">
    <source>
        <dbReference type="ARBA" id="ARBA00023316"/>
    </source>
</evidence>
<evidence type="ECO:0000256" key="5">
    <source>
        <dbReference type="ARBA" id="ARBA00012216"/>
    </source>
</evidence>
<dbReference type="Proteomes" id="UP000190868">
    <property type="component" value="Chromosome"/>
</dbReference>
<dbReference type="InterPro" id="IPR013815">
    <property type="entry name" value="ATP_grasp_subdomain_1"/>
</dbReference>
<evidence type="ECO:0000256" key="8">
    <source>
        <dbReference type="ARBA" id="ARBA00022741"/>
    </source>
</evidence>
<dbReference type="AlphaFoldDB" id="A0A1S6U6Z8"/>
<dbReference type="PANTHER" id="PTHR23132">
    <property type="entry name" value="D-ALANINE--D-ALANINE LIGASE"/>
    <property type="match status" value="1"/>
</dbReference>
<comment type="subcellular location">
    <subcellularLocation>
        <location evidence="3">Cytoplasm</location>
    </subcellularLocation>
</comment>
<dbReference type="NCBIfam" id="TIGR01205">
    <property type="entry name" value="D_ala_D_alaTIGR"/>
    <property type="match status" value="1"/>
</dbReference>
<proteinExistence type="inferred from homology"/>
<dbReference type="InterPro" id="IPR005905">
    <property type="entry name" value="D_ala_D_ala"/>
</dbReference>
<keyword evidence="17" id="KW-1185">Reference proteome</keyword>
<dbReference type="SUPFAM" id="SSF52440">
    <property type="entry name" value="PreATP-grasp domain"/>
    <property type="match status" value="1"/>
</dbReference>
<evidence type="ECO:0000256" key="4">
    <source>
        <dbReference type="ARBA" id="ARBA00010871"/>
    </source>
</evidence>
<dbReference type="InterPro" id="IPR011095">
    <property type="entry name" value="Dala_Dala_lig_C"/>
</dbReference>
<keyword evidence="8 14" id="KW-0547">Nucleotide-binding</keyword>
<sequence>MKLGIVFGAKSFEHEISVVSAIVLKNVLNEECVFVFCDSLREFYLIESKNMKANFFSKGLYKKSKKLTLKQGGFYTTSMFGESKINADIFINLIHGMDGEDGKIASLFDFFGVDYIGPRLEASVLSFNKELTKLFAKKVGVKTLDYEVIRREDNPKTSYPFILKPLRLGSSIGVSVVKTQDEFDYAKDIAFEFDSDVLVEPFVENVKEYNLAGCIIDDEFKFSIIEEPKKSDFLDFEQKYLSFSNEQKVKSADISKELEDGLKNAFMKIYKNTFEGALIRCDFFVIDNEIYLNEINPNPGSLAHYLFDDFKNIIISLSNSLPDKQNINIDYKFLSSIISSKGNKI</sequence>
<dbReference type="GeneID" id="56566265"/>
<evidence type="ECO:0000256" key="10">
    <source>
        <dbReference type="ARBA" id="ARBA00022960"/>
    </source>
</evidence>
<evidence type="ECO:0000313" key="16">
    <source>
        <dbReference type="EMBL" id="AQW87452.1"/>
    </source>
</evidence>
<keyword evidence="6" id="KW-0963">Cytoplasm</keyword>
<organism evidence="16 17">
    <name type="scientific">Campylobacter pinnipediorum subsp. caledonicus</name>
    <dbReference type="NCBI Taxonomy" id="1874362"/>
    <lineage>
        <taxon>Bacteria</taxon>
        <taxon>Pseudomonadati</taxon>
        <taxon>Campylobacterota</taxon>
        <taxon>Epsilonproteobacteria</taxon>
        <taxon>Campylobacterales</taxon>
        <taxon>Campylobacteraceae</taxon>
        <taxon>Campylobacter</taxon>
    </lineage>
</organism>
<evidence type="ECO:0000256" key="6">
    <source>
        <dbReference type="ARBA" id="ARBA00022490"/>
    </source>
</evidence>
<dbReference type="PROSITE" id="PS00844">
    <property type="entry name" value="DALA_DALA_LIGASE_2"/>
    <property type="match status" value="1"/>
</dbReference>
<dbReference type="EMBL" id="CP017258">
    <property type="protein sequence ID" value="AQW87452.1"/>
    <property type="molecule type" value="Genomic_DNA"/>
</dbReference>